<keyword evidence="1" id="KW-1133">Transmembrane helix</keyword>
<evidence type="ECO:0000313" key="3">
    <source>
        <dbReference type="Proteomes" id="UP000291591"/>
    </source>
</evidence>
<name>A0A4Q7UZ87_PSEST</name>
<dbReference type="AlphaFoldDB" id="A0A4Q7UZ87"/>
<sequence length="164" mass="17328">MFAAVMGVVSQVMGVGGGIVAILGGILLWRKFPNENKKLAAEATKTGAEAGKTGTEAAIAVGGLHLQMSQSAFDRMTAAEKSASVANERANAADEKLRQVVADADQIRRDRDNDHELIQDLRRDFQRLHALILGCPTGGNCPVVTELHRFPDLLSGHDPGGSAA</sequence>
<reference evidence="2 3" key="1">
    <citation type="submission" date="2019-02" db="EMBL/GenBank/DDBJ databases">
        <title>Sequencing the genomes of 1000 actinobacteria strains.</title>
        <authorList>
            <person name="Klenk H.-P."/>
        </authorList>
    </citation>
    <scope>NUCLEOTIDE SEQUENCE [LARGE SCALE GENOMIC DNA]</scope>
    <source>
        <strain evidence="2 3">DSM 45779</strain>
    </source>
</reference>
<keyword evidence="1" id="KW-0812">Transmembrane</keyword>
<organism evidence="2 3">
    <name type="scientific">Pseudonocardia sediminis</name>
    <dbReference type="NCBI Taxonomy" id="1397368"/>
    <lineage>
        <taxon>Bacteria</taxon>
        <taxon>Bacillati</taxon>
        <taxon>Actinomycetota</taxon>
        <taxon>Actinomycetes</taxon>
        <taxon>Pseudonocardiales</taxon>
        <taxon>Pseudonocardiaceae</taxon>
        <taxon>Pseudonocardia</taxon>
    </lineage>
</organism>
<comment type="caution">
    <text evidence="2">The sequence shown here is derived from an EMBL/GenBank/DDBJ whole genome shotgun (WGS) entry which is preliminary data.</text>
</comment>
<keyword evidence="3" id="KW-1185">Reference proteome</keyword>
<keyword evidence="1" id="KW-0472">Membrane</keyword>
<feature type="transmembrane region" description="Helical" evidence="1">
    <location>
        <begin position="6"/>
        <end position="29"/>
    </location>
</feature>
<dbReference type="Proteomes" id="UP000291591">
    <property type="component" value="Unassembled WGS sequence"/>
</dbReference>
<evidence type="ECO:0000256" key="1">
    <source>
        <dbReference type="SAM" id="Phobius"/>
    </source>
</evidence>
<dbReference type="RefSeq" id="WP_130291594.1">
    <property type="nucleotide sequence ID" value="NZ_SHKL01000001.1"/>
</dbReference>
<dbReference type="EMBL" id="SHKL01000001">
    <property type="protein sequence ID" value="RZT87442.1"/>
    <property type="molecule type" value="Genomic_DNA"/>
</dbReference>
<gene>
    <name evidence="2" type="ORF">EV383_4366</name>
</gene>
<evidence type="ECO:0000313" key="2">
    <source>
        <dbReference type="EMBL" id="RZT87442.1"/>
    </source>
</evidence>
<accession>A0A4Q7UZ87</accession>
<protein>
    <submittedName>
        <fullName evidence="2">Uncharacterized protein</fullName>
    </submittedName>
</protein>
<proteinExistence type="predicted"/>